<comment type="caution">
    <text evidence="3">The sequence shown here is derived from an EMBL/GenBank/DDBJ whole genome shotgun (WGS) entry which is preliminary data.</text>
</comment>
<evidence type="ECO:0000313" key="3">
    <source>
        <dbReference type="EMBL" id="MBN7826605.1"/>
    </source>
</evidence>
<evidence type="ECO:0000256" key="2">
    <source>
        <dbReference type="SAM" id="SignalP"/>
    </source>
</evidence>
<feature type="transmembrane region" description="Helical" evidence="1">
    <location>
        <begin position="236"/>
        <end position="254"/>
    </location>
</feature>
<sequence length="259" mass="26451">MKFAKTLSVCGILLATLSLAAPASASLLSGWTGQGNYGSGGADGVVSTSPFGSDQYGYVSTDNGIDGLGLENVGGDGNATSGSAVLSPLFFAQAGDSLEFFFNYVTSDGAGFSDYGWARLLDSNMNQVALLFTARTTPGGDTVPGFDMPVPEATLVPGSTPINAGAPDWFALGTSSGSCYDEGCGYTGWIQASYEIAAAGSYFLQIGVVNWNDDSFQSGMAFDGATIGGNVIAEPVSAPASIALLCLGLLSLVCSRRRR</sequence>
<keyword evidence="4" id="KW-1185">Reference proteome</keyword>
<name>A0A939IQ65_9ALTE</name>
<dbReference type="Proteomes" id="UP000664654">
    <property type="component" value="Unassembled WGS sequence"/>
</dbReference>
<dbReference type="NCBIfam" id="NF038132">
    <property type="entry name" value="PEP_NF038132"/>
    <property type="match status" value="1"/>
</dbReference>
<dbReference type="RefSeq" id="WP_206574717.1">
    <property type="nucleotide sequence ID" value="NZ_JAFKCV010000009.1"/>
</dbReference>
<dbReference type="AlphaFoldDB" id="A0A939IQ65"/>
<keyword evidence="1" id="KW-0812">Transmembrane</keyword>
<feature type="chain" id="PRO_5037405913" evidence="2">
    <location>
        <begin position="21"/>
        <end position="259"/>
    </location>
</feature>
<feature type="signal peptide" evidence="2">
    <location>
        <begin position="1"/>
        <end position="20"/>
    </location>
</feature>
<keyword evidence="1" id="KW-0472">Membrane</keyword>
<keyword evidence="1" id="KW-1133">Transmembrane helix</keyword>
<organism evidence="3 4">
    <name type="scientific">Bowmanella dokdonensis</name>
    <dbReference type="NCBI Taxonomy" id="751969"/>
    <lineage>
        <taxon>Bacteria</taxon>
        <taxon>Pseudomonadati</taxon>
        <taxon>Pseudomonadota</taxon>
        <taxon>Gammaproteobacteria</taxon>
        <taxon>Alteromonadales</taxon>
        <taxon>Alteromonadaceae</taxon>
        <taxon>Bowmanella</taxon>
    </lineage>
</organism>
<proteinExistence type="predicted"/>
<keyword evidence="2" id="KW-0732">Signal</keyword>
<gene>
    <name evidence="3" type="ORF">J0A66_15325</name>
</gene>
<evidence type="ECO:0000256" key="1">
    <source>
        <dbReference type="SAM" id="Phobius"/>
    </source>
</evidence>
<evidence type="ECO:0000313" key="4">
    <source>
        <dbReference type="Proteomes" id="UP000664654"/>
    </source>
</evidence>
<dbReference type="EMBL" id="JAFKCV010000009">
    <property type="protein sequence ID" value="MBN7826605.1"/>
    <property type="molecule type" value="Genomic_DNA"/>
</dbReference>
<protein>
    <submittedName>
        <fullName evidence="3">NF038132 family protein</fullName>
    </submittedName>
</protein>
<reference evidence="3" key="1">
    <citation type="submission" date="2021-03" db="EMBL/GenBank/DDBJ databases">
        <title>novel species isolated from a fishpond in China.</title>
        <authorList>
            <person name="Lu H."/>
            <person name="Cai Z."/>
        </authorList>
    </citation>
    <scope>NUCLEOTIDE SEQUENCE</scope>
    <source>
        <strain evidence="3">JCM 30855</strain>
    </source>
</reference>
<accession>A0A939IQ65</accession>